<dbReference type="GO" id="GO:0016651">
    <property type="term" value="F:oxidoreductase activity, acting on NAD(P)H"/>
    <property type="evidence" value="ECO:0007669"/>
    <property type="project" value="TreeGrafter"/>
</dbReference>
<dbReference type="InterPro" id="IPR013154">
    <property type="entry name" value="ADH-like_N"/>
</dbReference>
<dbReference type="Pfam" id="PF08240">
    <property type="entry name" value="ADH_N"/>
    <property type="match status" value="1"/>
</dbReference>
<dbReference type="Gene3D" id="3.40.50.720">
    <property type="entry name" value="NAD(P)-binding Rossmann-like Domain"/>
    <property type="match status" value="1"/>
</dbReference>
<evidence type="ECO:0000259" key="3">
    <source>
        <dbReference type="SMART" id="SM00829"/>
    </source>
</evidence>
<keyword evidence="2" id="KW-0560">Oxidoreductase</keyword>
<dbReference type="InterPro" id="IPR011032">
    <property type="entry name" value="GroES-like_sf"/>
</dbReference>
<protein>
    <submittedName>
        <fullName evidence="4">Putative PIG3 family NAD(P)H quinone oxidoreductase</fullName>
    </submittedName>
</protein>
<dbReference type="SMART" id="SM00829">
    <property type="entry name" value="PKS_ER"/>
    <property type="match status" value="1"/>
</dbReference>
<dbReference type="GO" id="GO:0070402">
    <property type="term" value="F:NADPH binding"/>
    <property type="evidence" value="ECO:0007669"/>
    <property type="project" value="TreeGrafter"/>
</dbReference>
<gene>
    <name evidence="4" type="ORF">HNQ75_002986</name>
</gene>
<evidence type="ECO:0000256" key="1">
    <source>
        <dbReference type="ARBA" id="ARBA00022857"/>
    </source>
</evidence>
<dbReference type="PANTHER" id="PTHR48106">
    <property type="entry name" value="QUINONE OXIDOREDUCTASE PIG3-RELATED"/>
    <property type="match status" value="1"/>
</dbReference>
<dbReference type="InterPro" id="IPR036291">
    <property type="entry name" value="NAD(P)-bd_dom_sf"/>
</dbReference>
<dbReference type="NCBIfam" id="TIGR02824">
    <property type="entry name" value="quinone_pig3"/>
    <property type="match status" value="1"/>
</dbReference>
<evidence type="ECO:0000256" key="2">
    <source>
        <dbReference type="ARBA" id="ARBA00023002"/>
    </source>
</evidence>
<dbReference type="Proteomes" id="UP000535501">
    <property type="component" value="Unassembled WGS sequence"/>
</dbReference>
<proteinExistence type="predicted"/>
<reference evidence="4 5" key="1">
    <citation type="submission" date="2020-08" db="EMBL/GenBank/DDBJ databases">
        <title>Genomic Encyclopedia of Type Strains, Phase IV (KMG-IV): sequencing the most valuable type-strain genomes for metagenomic binning, comparative biology and taxonomic classification.</title>
        <authorList>
            <person name="Goeker M."/>
        </authorList>
    </citation>
    <scope>NUCLEOTIDE SEQUENCE [LARGE SCALE GENOMIC DNA]</scope>
    <source>
        <strain evidence="4 5">DSM 102134</strain>
    </source>
</reference>
<dbReference type="InterPro" id="IPR014189">
    <property type="entry name" value="Quinone_OxRdtase_PIG3"/>
</dbReference>
<dbReference type="InterPro" id="IPR013149">
    <property type="entry name" value="ADH-like_C"/>
</dbReference>
<comment type="caution">
    <text evidence="4">The sequence shown here is derived from an EMBL/GenBank/DDBJ whole genome shotgun (WGS) entry which is preliminary data.</text>
</comment>
<accession>A0A7W9YZ24</accession>
<dbReference type="AlphaFoldDB" id="A0A7W9YZ24"/>
<dbReference type="Pfam" id="PF00107">
    <property type="entry name" value="ADH_zinc_N"/>
    <property type="match status" value="1"/>
</dbReference>
<evidence type="ECO:0000313" key="5">
    <source>
        <dbReference type="Proteomes" id="UP000535501"/>
    </source>
</evidence>
<sequence length="333" mass="35227">MSLSKEMRYVELTGFGGPEVMRLATGPVPQPRAGEVVVQVEAAGVNRPDVAQRSGNYPPPKDASPILGLEVAGRVVALGEGVTEVTIGDLVCGLANGGGYAEYCALPAGQLLAFPKGYDAVKAAALPETFFTVWANLFQMAGLTEGESVLIHGGSSGIGTTAIQLASAFGAEVYATAGSAEKCRACESLGAKRTINYREEDFVEIIKAETGGRGVDAILDMIGADYFNRNLSALARDGCLSIIAFLGGAVAEKVNLSPIMVKRLTVTGSTMRPRTAEEKRAIRDELRDQVWPLLEAGKVAPVIHTVLPFDQVAEAHRLMETSTHIGKIILDLR</sequence>
<keyword evidence="5" id="KW-1185">Reference proteome</keyword>
<feature type="domain" description="Enoyl reductase (ER)" evidence="3">
    <location>
        <begin position="16"/>
        <end position="330"/>
    </location>
</feature>
<dbReference type="EMBL" id="JACHEJ010000007">
    <property type="protein sequence ID" value="MBB6181003.1"/>
    <property type="molecule type" value="Genomic_DNA"/>
</dbReference>
<name>A0A7W9YZ24_9HYPH</name>
<keyword evidence="1" id="KW-0521">NADP</keyword>
<dbReference type="SUPFAM" id="SSF51735">
    <property type="entry name" value="NAD(P)-binding Rossmann-fold domains"/>
    <property type="match status" value="1"/>
</dbReference>
<evidence type="ECO:0000313" key="4">
    <source>
        <dbReference type="EMBL" id="MBB6181003.1"/>
    </source>
</evidence>
<dbReference type="CDD" id="cd05276">
    <property type="entry name" value="p53_inducible_oxidoreductase"/>
    <property type="match status" value="1"/>
</dbReference>
<dbReference type="SUPFAM" id="SSF50129">
    <property type="entry name" value="GroES-like"/>
    <property type="match status" value="1"/>
</dbReference>
<dbReference type="RefSeq" id="WP_077547641.1">
    <property type="nucleotide sequence ID" value="NZ_JACHEJ010000007.1"/>
</dbReference>
<organism evidence="4 5">
    <name type="scientific">Pseudorhizobium flavum</name>
    <dbReference type="NCBI Taxonomy" id="1335061"/>
    <lineage>
        <taxon>Bacteria</taxon>
        <taxon>Pseudomonadati</taxon>
        <taxon>Pseudomonadota</taxon>
        <taxon>Alphaproteobacteria</taxon>
        <taxon>Hyphomicrobiales</taxon>
        <taxon>Rhizobiaceae</taxon>
        <taxon>Rhizobium/Agrobacterium group</taxon>
        <taxon>Pseudorhizobium</taxon>
    </lineage>
</organism>
<dbReference type="Gene3D" id="3.90.180.10">
    <property type="entry name" value="Medium-chain alcohol dehydrogenases, catalytic domain"/>
    <property type="match status" value="1"/>
</dbReference>
<dbReference type="PANTHER" id="PTHR48106:SF8">
    <property type="entry name" value="OS02G0805600 PROTEIN"/>
    <property type="match status" value="1"/>
</dbReference>
<dbReference type="InterPro" id="IPR020843">
    <property type="entry name" value="ER"/>
</dbReference>